<dbReference type="Proteomes" id="UP000824007">
    <property type="component" value="Unassembled WGS sequence"/>
</dbReference>
<dbReference type="InterPro" id="IPR037914">
    <property type="entry name" value="SpoVT-AbrB_sf"/>
</dbReference>
<comment type="similarity">
    <text evidence="7">Belongs to the MraZ family.</text>
</comment>
<dbReference type="HAMAP" id="MF_01008">
    <property type="entry name" value="MraZ"/>
    <property type="match status" value="1"/>
</dbReference>
<dbReference type="GO" id="GO:2000143">
    <property type="term" value="P:negative regulation of DNA-templated transcription initiation"/>
    <property type="evidence" value="ECO:0007669"/>
    <property type="project" value="TreeGrafter"/>
</dbReference>
<dbReference type="PANTHER" id="PTHR34701:SF1">
    <property type="entry name" value="TRANSCRIPTIONAL REGULATOR MRAZ"/>
    <property type="match status" value="1"/>
</dbReference>
<name>A0A9D2C6A5_9FIRM</name>
<evidence type="ECO:0000256" key="3">
    <source>
        <dbReference type="ARBA" id="ARBA00022737"/>
    </source>
</evidence>
<evidence type="ECO:0000256" key="7">
    <source>
        <dbReference type="HAMAP-Rule" id="MF_01008"/>
    </source>
</evidence>
<dbReference type="InterPro" id="IPR007159">
    <property type="entry name" value="SpoVT-AbrB_dom"/>
</dbReference>
<comment type="subunit">
    <text evidence="7">Forms oligomers.</text>
</comment>
<dbReference type="AlphaFoldDB" id="A0A9D2C6A5"/>
<dbReference type="Pfam" id="PF02381">
    <property type="entry name" value="MraZ"/>
    <property type="match status" value="2"/>
</dbReference>
<evidence type="ECO:0000259" key="8">
    <source>
        <dbReference type="PROSITE" id="PS51740"/>
    </source>
</evidence>
<comment type="subcellular location">
    <subcellularLocation>
        <location evidence="7">Cytoplasm</location>
        <location evidence="7">Nucleoid</location>
    </subcellularLocation>
</comment>
<evidence type="ECO:0000313" key="9">
    <source>
        <dbReference type="EMBL" id="HIY61072.1"/>
    </source>
</evidence>
<dbReference type="SUPFAM" id="SSF89447">
    <property type="entry name" value="AbrB/MazE/MraZ-like"/>
    <property type="match status" value="1"/>
</dbReference>
<evidence type="ECO:0000256" key="6">
    <source>
        <dbReference type="ARBA" id="ARBA00023163"/>
    </source>
</evidence>
<dbReference type="CDD" id="cd16320">
    <property type="entry name" value="MraZ_N"/>
    <property type="match status" value="1"/>
</dbReference>
<dbReference type="Gene3D" id="3.40.1550.20">
    <property type="entry name" value="Transcriptional regulator MraZ domain"/>
    <property type="match status" value="1"/>
</dbReference>
<feature type="domain" description="SpoVT-AbrB" evidence="8">
    <location>
        <begin position="76"/>
        <end position="119"/>
    </location>
</feature>
<keyword evidence="3" id="KW-0677">Repeat</keyword>
<feature type="domain" description="SpoVT-AbrB" evidence="8">
    <location>
        <begin position="5"/>
        <end position="47"/>
    </location>
</feature>
<evidence type="ECO:0000256" key="5">
    <source>
        <dbReference type="ARBA" id="ARBA00023125"/>
    </source>
</evidence>
<keyword evidence="5 7" id="KW-0238">DNA-binding</keyword>
<gene>
    <name evidence="7 9" type="primary">mraZ</name>
    <name evidence="9" type="ORF">H9831_10420</name>
</gene>
<dbReference type="PROSITE" id="PS51740">
    <property type="entry name" value="SPOVT_ABRB"/>
    <property type="match status" value="2"/>
</dbReference>
<sequence>MFMGEYNHTIDAKGRLIIPARFRESLGEEFVVTKGLDGCLFAYDNQEWNAFEEKLKALPLSRKDNRQFARFFLAGAAPVEVDKQGRILIPANLRDFAGLVKDVVMVGVASRIEIWSREKWEALQEEEEESVEDIAERMSELGLGI</sequence>
<dbReference type="NCBIfam" id="TIGR00242">
    <property type="entry name" value="division/cell wall cluster transcriptional repressor MraZ"/>
    <property type="match status" value="1"/>
</dbReference>
<reference evidence="9" key="1">
    <citation type="journal article" date="2021" name="PeerJ">
        <title>Extensive microbial diversity within the chicken gut microbiome revealed by metagenomics and culture.</title>
        <authorList>
            <person name="Gilroy R."/>
            <person name="Ravi A."/>
            <person name="Getino M."/>
            <person name="Pursley I."/>
            <person name="Horton D.L."/>
            <person name="Alikhan N.F."/>
            <person name="Baker D."/>
            <person name="Gharbi K."/>
            <person name="Hall N."/>
            <person name="Watson M."/>
            <person name="Adriaenssens E.M."/>
            <person name="Foster-Nyarko E."/>
            <person name="Jarju S."/>
            <person name="Secka A."/>
            <person name="Antonio M."/>
            <person name="Oren A."/>
            <person name="Chaudhuri R.R."/>
            <person name="La Ragione R."/>
            <person name="Hildebrand F."/>
            <person name="Pallen M.J."/>
        </authorList>
    </citation>
    <scope>NUCLEOTIDE SEQUENCE</scope>
    <source>
        <strain evidence="9">ChiSxjej3B15-24422</strain>
    </source>
</reference>
<keyword evidence="4 7" id="KW-0805">Transcription regulation</keyword>
<comment type="caution">
    <text evidence="9">The sequence shown here is derived from an EMBL/GenBank/DDBJ whole genome shotgun (WGS) entry which is preliminary data.</text>
</comment>
<dbReference type="FunFam" id="3.40.1550.20:FF:000002">
    <property type="entry name" value="Transcriptional regulator MraZ"/>
    <property type="match status" value="1"/>
</dbReference>
<evidence type="ECO:0000256" key="1">
    <source>
        <dbReference type="ARBA" id="ARBA00013860"/>
    </source>
</evidence>
<dbReference type="GO" id="GO:0005737">
    <property type="term" value="C:cytoplasm"/>
    <property type="evidence" value="ECO:0007669"/>
    <property type="project" value="UniProtKB-UniRule"/>
</dbReference>
<keyword evidence="2 7" id="KW-0963">Cytoplasm</keyword>
<dbReference type="InterPro" id="IPR035642">
    <property type="entry name" value="MraZ_N"/>
</dbReference>
<keyword evidence="6 7" id="KW-0804">Transcription</keyword>
<evidence type="ECO:0000313" key="10">
    <source>
        <dbReference type="Proteomes" id="UP000824007"/>
    </source>
</evidence>
<reference evidence="9" key="2">
    <citation type="submission" date="2021-04" db="EMBL/GenBank/DDBJ databases">
        <authorList>
            <person name="Gilroy R."/>
        </authorList>
    </citation>
    <scope>NUCLEOTIDE SEQUENCE</scope>
    <source>
        <strain evidence="9">ChiSxjej3B15-24422</strain>
    </source>
</reference>
<evidence type="ECO:0000256" key="2">
    <source>
        <dbReference type="ARBA" id="ARBA00022490"/>
    </source>
</evidence>
<dbReference type="InterPro" id="IPR035644">
    <property type="entry name" value="MraZ_C"/>
</dbReference>
<proteinExistence type="inferred from homology"/>
<dbReference type="InterPro" id="IPR003444">
    <property type="entry name" value="MraZ"/>
</dbReference>
<dbReference type="CDD" id="cd16321">
    <property type="entry name" value="MraZ_C"/>
    <property type="match status" value="1"/>
</dbReference>
<dbReference type="GO" id="GO:0000976">
    <property type="term" value="F:transcription cis-regulatory region binding"/>
    <property type="evidence" value="ECO:0007669"/>
    <property type="project" value="TreeGrafter"/>
</dbReference>
<dbReference type="GO" id="GO:0003700">
    <property type="term" value="F:DNA-binding transcription factor activity"/>
    <property type="evidence" value="ECO:0007669"/>
    <property type="project" value="UniProtKB-UniRule"/>
</dbReference>
<dbReference type="GO" id="GO:0009295">
    <property type="term" value="C:nucleoid"/>
    <property type="evidence" value="ECO:0007669"/>
    <property type="project" value="UniProtKB-SubCell"/>
</dbReference>
<dbReference type="InterPro" id="IPR038619">
    <property type="entry name" value="MraZ_sf"/>
</dbReference>
<protein>
    <recommendedName>
        <fullName evidence="1 7">Transcriptional regulator MraZ</fullName>
    </recommendedName>
</protein>
<dbReference type="PANTHER" id="PTHR34701">
    <property type="entry name" value="TRANSCRIPTIONAL REGULATOR MRAZ"/>
    <property type="match status" value="1"/>
</dbReference>
<accession>A0A9D2C6A5</accession>
<dbReference type="EMBL" id="DXDD01000129">
    <property type="protein sequence ID" value="HIY61072.1"/>
    <property type="molecule type" value="Genomic_DNA"/>
</dbReference>
<organism evidence="9 10">
    <name type="scientific">Candidatus Eisenbergiella pullistercoris</name>
    <dbReference type="NCBI Taxonomy" id="2838555"/>
    <lineage>
        <taxon>Bacteria</taxon>
        <taxon>Bacillati</taxon>
        <taxon>Bacillota</taxon>
        <taxon>Clostridia</taxon>
        <taxon>Lachnospirales</taxon>
        <taxon>Lachnospiraceae</taxon>
        <taxon>Eisenbergiella</taxon>
    </lineage>
</organism>
<dbReference type="InterPro" id="IPR020603">
    <property type="entry name" value="MraZ_dom"/>
</dbReference>
<evidence type="ECO:0000256" key="4">
    <source>
        <dbReference type="ARBA" id="ARBA00023015"/>
    </source>
</evidence>